<keyword evidence="2" id="KW-1185">Reference proteome</keyword>
<protein>
    <submittedName>
        <fullName evidence="1">Uncharacterized protein</fullName>
    </submittedName>
</protein>
<gene>
    <name evidence="1" type="ORF">Pint_03706</name>
</gene>
<dbReference type="EMBL" id="CM047738">
    <property type="protein sequence ID" value="KAJ0046607.1"/>
    <property type="molecule type" value="Genomic_DNA"/>
</dbReference>
<comment type="caution">
    <text evidence="1">The sequence shown here is derived from an EMBL/GenBank/DDBJ whole genome shotgun (WGS) entry which is preliminary data.</text>
</comment>
<reference evidence="2" key="1">
    <citation type="journal article" date="2023" name="G3 (Bethesda)">
        <title>Genome assembly and association tests identify interacting loci associated with vigor, precocity, and sex in interspecific pistachio rootstocks.</title>
        <authorList>
            <person name="Palmer W."/>
            <person name="Jacygrad E."/>
            <person name="Sagayaradj S."/>
            <person name="Cavanaugh K."/>
            <person name="Han R."/>
            <person name="Bertier L."/>
            <person name="Beede B."/>
            <person name="Kafkas S."/>
            <person name="Golino D."/>
            <person name="Preece J."/>
            <person name="Michelmore R."/>
        </authorList>
    </citation>
    <scope>NUCLEOTIDE SEQUENCE [LARGE SCALE GENOMIC DNA]</scope>
</reference>
<evidence type="ECO:0000313" key="1">
    <source>
        <dbReference type="EMBL" id="KAJ0046607.1"/>
    </source>
</evidence>
<name>A0ACC0Z5M4_9ROSI</name>
<organism evidence="1 2">
    <name type="scientific">Pistacia integerrima</name>
    <dbReference type="NCBI Taxonomy" id="434235"/>
    <lineage>
        <taxon>Eukaryota</taxon>
        <taxon>Viridiplantae</taxon>
        <taxon>Streptophyta</taxon>
        <taxon>Embryophyta</taxon>
        <taxon>Tracheophyta</taxon>
        <taxon>Spermatophyta</taxon>
        <taxon>Magnoliopsida</taxon>
        <taxon>eudicotyledons</taxon>
        <taxon>Gunneridae</taxon>
        <taxon>Pentapetalae</taxon>
        <taxon>rosids</taxon>
        <taxon>malvids</taxon>
        <taxon>Sapindales</taxon>
        <taxon>Anacardiaceae</taxon>
        <taxon>Pistacia</taxon>
    </lineage>
</organism>
<proteinExistence type="predicted"/>
<accession>A0ACC0Z5M4</accession>
<evidence type="ECO:0000313" key="2">
    <source>
        <dbReference type="Proteomes" id="UP001163603"/>
    </source>
</evidence>
<dbReference type="Proteomes" id="UP001163603">
    <property type="component" value="Chromosome 3"/>
</dbReference>
<sequence>MSAMGITHVRLQWSHSKHWERSSPAQRQLHPRFNRLSIESES</sequence>